<evidence type="ECO:0000313" key="7">
    <source>
        <dbReference type="EMBL" id="KAG8463798.1"/>
    </source>
</evidence>
<feature type="domain" description="CCDC113/CCDC96 coiled-coil" evidence="6">
    <location>
        <begin position="414"/>
        <end position="586"/>
    </location>
</feature>
<dbReference type="Pfam" id="PF13870">
    <property type="entry name" value="CCDC113_CCDC96_CC"/>
    <property type="match status" value="1"/>
</dbReference>
<protein>
    <recommendedName>
        <fullName evidence="6">CCDC113/CCDC96 coiled-coil domain-containing protein</fullName>
    </recommendedName>
</protein>
<reference evidence="7" key="1">
    <citation type="submission" date="2021-05" db="EMBL/GenBank/DDBJ databases">
        <title>The genome of the haptophyte Pavlova lutheri (Diacronema luteri, Pavlovales) - a model for lipid biosynthesis in eukaryotic algae.</title>
        <authorList>
            <person name="Hulatt C.J."/>
            <person name="Posewitz M.C."/>
        </authorList>
    </citation>
    <scope>NUCLEOTIDE SEQUENCE</scope>
    <source>
        <strain evidence="7">NIVA-4/92</strain>
    </source>
</reference>
<comment type="caution">
    <text evidence="7">The sequence shown here is derived from an EMBL/GenBank/DDBJ whole genome shotgun (WGS) entry which is preliminary data.</text>
</comment>
<feature type="compositionally biased region" description="Acidic residues" evidence="5">
    <location>
        <begin position="120"/>
        <end position="133"/>
    </location>
</feature>
<feature type="region of interest" description="Disordered" evidence="5">
    <location>
        <begin position="1"/>
        <end position="269"/>
    </location>
</feature>
<dbReference type="AlphaFoldDB" id="A0A8J5XGQ5"/>
<keyword evidence="3" id="KW-0966">Cell projection</keyword>
<feature type="compositionally biased region" description="Gly residues" evidence="5">
    <location>
        <begin position="137"/>
        <end position="146"/>
    </location>
</feature>
<feature type="compositionally biased region" description="Acidic residues" evidence="5">
    <location>
        <begin position="44"/>
        <end position="58"/>
    </location>
</feature>
<dbReference type="OrthoDB" id="10254794at2759"/>
<name>A0A8J5XGQ5_DIALT</name>
<dbReference type="GO" id="GO:0036064">
    <property type="term" value="C:ciliary basal body"/>
    <property type="evidence" value="ECO:0007669"/>
    <property type="project" value="TreeGrafter"/>
</dbReference>
<dbReference type="Proteomes" id="UP000751190">
    <property type="component" value="Unassembled WGS sequence"/>
</dbReference>
<dbReference type="PANTHER" id="PTHR15654:SF1">
    <property type="entry name" value="COILED-COIL DOMAIN-CONTAINING PROTEIN 96"/>
    <property type="match status" value="1"/>
</dbReference>
<dbReference type="GO" id="GO:0060271">
    <property type="term" value="P:cilium assembly"/>
    <property type="evidence" value="ECO:0007669"/>
    <property type="project" value="TreeGrafter"/>
</dbReference>
<feature type="compositionally biased region" description="Low complexity" evidence="5">
    <location>
        <begin position="195"/>
        <end position="204"/>
    </location>
</feature>
<evidence type="ECO:0000256" key="3">
    <source>
        <dbReference type="ARBA" id="ARBA00023273"/>
    </source>
</evidence>
<dbReference type="InterPro" id="IPR025254">
    <property type="entry name" value="CCDC113/CCDC96_CC"/>
</dbReference>
<accession>A0A8J5XGQ5</accession>
<sequence length="597" mass="64290">MAETDAVIAGGGQPADDRAEEDAGPAPADVLPDDDEQEAHPETEPEAGPEDEPDEGADEANVSADLPTDAQPPDAGGEAPRSDGADGAGADAPLVDGELADGDEDDLANEPADEGRSAAADEDDGAEAGEAEANEAAGGGEGGADGDGVEPGALGEGEEGEGGDDGAEPGDDDEGQYAAGDAEGGEEGADEGEEGAAAHASGGARVYDDDDVEPRDDTAEAEADEAEEEDGEEEDEEEEAGGMYGDDDDDAYNDFDMGLDGGDPLGEEAALSEAELAAQIAERFDAARDEHDARLEANQVLQRKLVEHLRTAKSAEEKVAEEGERASAHEQEGRYVKALAQLQTLKAALAQVQERFDAHAAEMNKKLTQKEEKAREIADAFADFKREIMAAAENSRTSRPIAPKLIRHFDDAERKRDDELAQMRLTHISRRNQKDKLEYTLRQKEKLADGLHLIDFEQLKIENQTLNEKIEERNEELLKLRKKMSTSAHVLTHFKEKLQFVAADNTTLKAALAEREVQLVGRRDQLTSIKQARDSLRVDNAGMKSTRPLVNSEELLLDFERRKHKLQERKAALDALQARHSELAARARPQRGMAAIR</sequence>
<feature type="compositionally biased region" description="Acidic residues" evidence="5">
    <location>
        <begin position="98"/>
        <end position="112"/>
    </location>
</feature>
<keyword evidence="2 4" id="KW-0175">Coiled coil</keyword>
<feature type="compositionally biased region" description="Acidic residues" evidence="5">
    <location>
        <begin position="183"/>
        <end position="194"/>
    </location>
</feature>
<evidence type="ECO:0000256" key="4">
    <source>
        <dbReference type="SAM" id="Coils"/>
    </source>
</evidence>
<feature type="compositionally biased region" description="Acidic residues" evidence="5">
    <location>
        <begin position="156"/>
        <end position="175"/>
    </location>
</feature>
<keyword evidence="8" id="KW-1185">Reference proteome</keyword>
<evidence type="ECO:0000256" key="2">
    <source>
        <dbReference type="ARBA" id="ARBA00023054"/>
    </source>
</evidence>
<proteinExistence type="predicted"/>
<feature type="coiled-coil region" evidence="4">
    <location>
        <begin position="456"/>
        <end position="487"/>
    </location>
</feature>
<dbReference type="PANTHER" id="PTHR15654">
    <property type="entry name" value="COILED-COIL DOMAIN-CONTAINING PROTEIN 113-RELATED"/>
    <property type="match status" value="1"/>
</dbReference>
<feature type="coiled-coil region" evidence="4">
    <location>
        <begin position="549"/>
        <end position="586"/>
    </location>
</feature>
<dbReference type="GO" id="GO:0005930">
    <property type="term" value="C:axoneme"/>
    <property type="evidence" value="ECO:0007669"/>
    <property type="project" value="TreeGrafter"/>
</dbReference>
<evidence type="ECO:0000256" key="1">
    <source>
        <dbReference type="ARBA" id="ARBA00004138"/>
    </source>
</evidence>
<feature type="coiled-coil region" evidence="4">
    <location>
        <begin position="298"/>
        <end position="380"/>
    </location>
</feature>
<dbReference type="InterPro" id="IPR051885">
    <property type="entry name" value="CC_CF"/>
</dbReference>
<comment type="subcellular location">
    <subcellularLocation>
        <location evidence="1">Cell projection</location>
        <location evidence="1">Cilium</location>
    </subcellularLocation>
</comment>
<dbReference type="EMBL" id="JAGTXO010000015">
    <property type="protein sequence ID" value="KAG8463798.1"/>
    <property type="molecule type" value="Genomic_DNA"/>
</dbReference>
<evidence type="ECO:0000259" key="6">
    <source>
        <dbReference type="Pfam" id="PF13870"/>
    </source>
</evidence>
<dbReference type="OMA" id="NGEWDED"/>
<gene>
    <name evidence="7" type="ORF">KFE25_004071</name>
</gene>
<organism evidence="7 8">
    <name type="scientific">Diacronema lutheri</name>
    <name type="common">Unicellular marine alga</name>
    <name type="synonym">Monochrysis lutheri</name>
    <dbReference type="NCBI Taxonomy" id="2081491"/>
    <lineage>
        <taxon>Eukaryota</taxon>
        <taxon>Haptista</taxon>
        <taxon>Haptophyta</taxon>
        <taxon>Pavlovophyceae</taxon>
        <taxon>Pavlovales</taxon>
        <taxon>Pavlovaceae</taxon>
        <taxon>Diacronema</taxon>
    </lineage>
</organism>
<feature type="compositionally biased region" description="Acidic residues" evidence="5">
    <location>
        <begin position="208"/>
        <end position="253"/>
    </location>
</feature>
<evidence type="ECO:0000313" key="8">
    <source>
        <dbReference type="Proteomes" id="UP000751190"/>
    </source>
</evidence>
<evidence type="ECO:0000256" key="5">
    <source>
        <dbReference type="SAM" id="MobiDB-lite"/>
    </source>
</evidence>